<accession>A0ABZ0D7U6</accession>
<name>A0ABZ0D7U6_9BURK</name>
<geneLocation type="plasmid" evidence="1 2">
    <name>unnamed1</name>
</geneLocation>
<evidence type="ECO:0000313" key="2">
    <source>
        <dbReference type="Proteomes" id="UP001303946"/>
    </source>
</evidence>
<dbReference type="EMBL" id="CP136337">
    <property type="protein sequence ID" value="WOB11113.1"/>
    <property type="molecule type" value="Genomic_DNA"/>
</dbReference>
<dbReference type="RefSeq" id="WP_316704249.1">
    <property type="nucleotide sequence ID" value="NZ_CP136337.1"/>
</dbReference>
<reference evidence="1 2" key="1">
    <citation type="submission" date="2023-10" db="EMBL/GenBank/DDBJ databases">
        <title>Bacteria for the degradation of biodegradable plastic PBAT(Polybutylene adipate terephthalate).</title>
        <authorList>
            <person name="Weon H.-Y."/>
            <person name="Yeon J."/>
        </authorList>
    </citation>
    <scope>NUCLEOTIDE SEQUENCE [LARGE SCALE GENOMIC DNA]</scope>
    <source>
        <strain evidence="1 2">SBD 7-3</strain>
        <plasmid evidence="1 2">unnamed1</plasmid>
    </source>
</reference>
<proteinExistence type="predicted"/>
<protein>
    <submittedName>
        <fullName evidence="1">Uncharacterized protein</fullName>
    </submittedName>
</protein>
<keyword evidence="1" id="KW-0614">Plasmid</keyword>
<organism evidence="1 2">
    <name type="scientific">Piscinibacter gummiphilus</name>
    <dbReference type="NCBI Taxonomy" id="946333"/>
    <lineage>
        <taxon>Bacteria</taxon>
        <taxon>Pseudomonadati</taxon>
        <taxon>Pseudomonadota</taxon>
        <taxon>Betaproteobacteria</taxon>
        <taxon>Burkholderiales</taxon>
        <taxon>Sphaerotilaceae</taxon>
        <taxon>Piscinibacter</taxon>
    </lineage>
</organism>
<dbReference type="Proteomes" id="UP001303946">
    <property type="component" value="Plasmid unnamed1"/>
</dbReference>
<gene>
    <name evidence="1" type="ORF">RXV79_27120</name>
</gene>
<evidence type="ECO:0000313" key="1">
    <source>
        <dbReference type="EMBL" id="WOB11113.1"/>
    </source>
</evidence>
<keyword evidence="2" id="KW-1185">Reference proteome</keyword>
<sequence length="122" mass="13487">MQVDQLAHVRSQVAAQLESRGWKMLSGVAIAMKEVETAVGQKTAHAYLGKFQADSENWTLTGSYWSEGRNVLEPAMTLIPTTADEEKLRACVEAFAEEAERYVAQSYAVKLRREHGIGGSRS</sequence>